<dbReference type="Gene3D" id="3.40.50.12780">
    <property type="entry name" value="N-terminal domain of ligase-like"/>
    <property type="match status" value="1"/>
</dbReference>
<reference evidence="6 7" key="1">
    <citation type="submission" date="2019-06" db="EMBL/GenBank/DDBJ databases">
        <title>Draft genome of Aliikangiella marina GYP-15.</title>
        <authorList>
            <person name="Wang G."/>
        </authorList>
    </citation>
    <scope>NUCLEOTIDE SEQUENCE [LARGE SCALE GENOMIC DNA]</scope>
    <source>
        <strain evidence="6 7">GYP-15</strain>
    </source>
</reference>
<dbReference type="GO" id="GO:0043041">
    <property type="term" value="P:amino acid activation for nonribosomal peptide biosynthetic process"/>
    <property type="evidence" value="ECO:0007669"/>
    <property type="project" value="TreeGrafter"/>
</dbReference>
<accession>A0A545TJH5</accession>
<keyword evidence="4" id="KW-0677">Repeat</keyword>
<dbReference type="FunFam" id="3.40.50.12780:FF:000012">
    <property type="entry name" value="Non-ribosomal peptide synthetase"/>
    <property type="match status" value="1"/>
</dbReference>
<dbReference type="Gene3D" id="3.30.559.30">
    <property type="entry name" value="Nonribosomal peptide synthetase, condensation domain"/>
    <property type="match status" value="5"/>
</dbReference>
<dbReference type="CDD" id="cd19531">
    <property type="entry name" value="LCL_NRPS-like"/>
    <property type="match status" value="3"/>
</dbReference>
<evidence type="ECO:0000313" key="6">
    <source>
        <dbReference type="EMBL" id="TQV77380.1"/>
    </source>
</evidence>
<dbReference type="GO" id="GO:0009239">
    <property type="term" value="P:enterobactin biosynthetic process"/>
    <property type="evidence" value="ECO:0007669"/>
    <property type="project" value="TreeGrafter"/>
</dbReference>
<dbReference type="Gene3D" id="1.10.1200.10">
    <property type="entry name" value="ACP-like"/>
    <property type="match status" value="4"/>
</dbReference>
<dbReference type="PANTHER" id="PTHR45527:SF1">
    <property type="entry name" value="FATTY ACID SYNTHASE"/>
    <property type="match status" value="1"/>
</dbReference>
<comment type="caution">
    <text evidence="6">The sequence shown here is derived from an EMBL/GenBank/DDBJ whole genome shotgun (WGS) entry which is preliminary data.</text>
</comment>
<dbReference type="Gene3D" id="3.30.300.30">
    <property type="match status" value="2"/>
</dbReference>
<dbReference type="FunFam" id="3.40.50.980:FF:000001">
    <property type="entry name" value="Non-ribosomal peptide synthetase"/>
    <property type="match status" value="1"/>
</dbReference>
<keyword evidence="7" id="KW-1185">Reference proteome</keyword>
<dbReference type="InterPro" id="IPR036736">
    <property type="entry name" value="ACP-like_sf"/>
</dbReference>
<keyword evidence="3" id="KW-0597">Phosphoprotein</keyword>
<keyword evidence="2" id="KW-0596">Phosphopantetheine</keyword>
<dbReference type="InterPro" id="IPR020845">
    <property type="entry name" value="AMP-binding_CS"/>
</dbReference>
<dbReference type="InterPro" id="IPR001242">
    <property type="entry name" value="Condensation_dom"/>
</dbReference>
<gene>
    <name evidence="6" type="ORF">FLL45_05395</name>
</gene>
<feature type="domain" description="Carrier" evidence="5">
    <location>
        <begin position="1065"/>
        <end position="1139"/>
    </location>
</feature>
<evidence type="ECO:0000256" key="1">
    <source>
        <dbReference type="ARBA" id="ARBA00001957"/>
    </source>
</evidence>
<dbReference type="Proteomes" id="UP000317839">
    <property type="component" value="Unassembled WGS sequence"/>
</dbReference>
<dbReference type="Pfam" id="PF13193">
    <property type="entry name" value="AMP-binding_C"/>
    <property type="match status" value="1"/>
</dbReference>
<dbReference type="Pfam" id="PF00501">
    <property type="entry name" value="AMP-binding"/>
    <property type="match status" value="2"/>
</dbReference>
<dbReference type="FunFam" id="3.30.300.30:FF:000015">
    <property type="entry name" value="Nonribosomal peptide synthase SidD"/>
    <property type="match status" value="1"/>
</dbReference>
<dbReference type="Pfam" id="PF00668">
    <property type="entry name" value="Condensation"/>
    <property type="match status" value="5"/>
</dbReference>
<dbReference type="InterPro" id="IPR044894">
    <property type="entry name" value="TubC_N_sf"/>
</dbReference>
<feature type="domain" description="Carrier" evidence="5">
    <location>
        <begin position="2482"/>
        <end position="2557"/>
    </location>
</feature>
<dbReference type="Pfam" id="PF00550">
    <property type="entry name" value="PP-binding"/>
    <property type="match status" value="4"/>
</dbReference>
<dbReference type="PROSITE" id="PS50075">
    <property type="entry name" value="CARRIER"/>
    <property type="match status" value="4"/>
</dbReference>
<feature type="domain" description="Carrier" evidence="5">
    <location>
        <begin position="4542"/>
        <end position="4617"/>
    </location>
</feature>
<dbReference type="InterPro" id="IPR020806">
    <property type="entry name" value="PKS_PP-bd"/>
</dbReference>
<dbReference type="GO" id="GO:0005829">
    <property type="term" value="C:cytosol"/>
    <property type="evidence" value="ECO:0007669"/>
    <property type="project" value="TreeGrafter"/>
</dbReference>
<evidence type="ECO:0000256" key="2">
    <source>
        <dbReference type="ARBA" id="ARBA00022450"/>
    </source>
</evidence>
<dbReference type="PROSITE" id="PS00455">
    <property type="entry name" value="AMP_BINDING"/>
    <property type="match status" value="2"/>
</dbReference>
<dbReference type="NCBIfam" id="NF003417">
    <property type="entry name" value="PRK04813.1"/>
    <property type="match status" value="4"/>
</dbReference>
<dbReference type="SUPFAM" id="SSF56801">
    <property type="entry name" value="Acetyl-CoA synthetase-like"/>
    <property type="match status" value="3"/>
</dbReference>
<dbReference type="PROSITE" id="PS00012">
    <property type="entry name" value="PHOSPHOPANTETHEINE"/>
    <property type="match status" value="4"/>
</dbReference>
<dbReference type="InterPro" id="IPR010071">
    <property type="entry name" value="AA_adenyl_dom"/>
</dbReference>
<dbReference type="Gene3D" id="3.30.559.10">
    <property type="entry name" value="Chloramphenicol acetyltransferase-like domain"/>
    <property type="match status" value="5"/>
</dbReference>
<evidence type="ECO:0000256" key="3">
    <source>
        <dbReference type="ARBA" id="ARBA00022553"/>
    </source>
</evidence>
<dbReference type="InterPro" id="IPR006162">
    <property type="entry name" value="Ppantetheine_attach_site"/>
</dbReference>
<name>A0A545TJH5_9GAMM</name>
<protein>
    <submittedName>
        <fullName evidence="6">Amino acid adenylation domain-containing protein</fullName>
    </submittedName>
</protein>
<dbReference type="FunFam" id="1.10.1200.10:FF:000005">
    <property type="entry name" value="Nonribosomal peptide synthetase 1"/>
    <property type="match status" value="1"/>
</dbReference>
<dbReference type="Gene3D" id="2.30.38.10">
    <property type="entry name" value="Luciferase, Domain 3"/>
    <property type="match status" value="1"/>
</dbReference>
<evidence type="ECO:0000259" key="5">
    <source>
        <dbReference type="PROSITE" id="PS50075"/>
    </source>
</evidence>
<dbReference type="FunFam" id="3.40.50.980:FF:000002">
    <property type="entry name" value="Enterobactin synthetase component F"/>
    <property type="match status" value="1"/>
</dbReference>
<dbReference type="RefSeq" id="WP_142940952.1">
    <property type="nucleotide sequence ID" value="NZ_VIKR01000001.1"/>
</dbReference>
<dbReference type="Pfam" id="PF18563">
    <property type="entry name" value="TubC_N"/>
    <property type="match status" value="1"/>
</dbReference>
<dbReference type="SUPFAM" id="SSF52777">
    <property type="entry name" value="CoA-dependent acyltransferases"/>
    <property type="match status" value="10"/>
</dbReference>
<dbReference type="EMBL" id="VIKR01000001">
    <property type="protein sequence ID" value="TQV77380.1"/>
    <property type="molecule type" value="Genomic_DNA"/>
</dbReference>
<dbReference type="NCBIfam" id="TIGR01733">
    <property type="entry name" value="AA-adenyl-dom"/>
    <property type="match status" value="2"/>
</dbReference>
<dbReference type="GO" id="GO:0047527">
    <property type="term" value="F:2,3-dihydroxybenzoate-serine ligase activity"/>
    <property type="evidence" value="ECO:0007669"/>
    <property type="project" value="TreeGrafter"/>
</dbReference>
<organism evidence="6 7">
    <name type="scientific">Aliikangiella marina</name>
    <dbReference type="NCBI Taxonomy" id="1712262"/>
    <lineage>
        <taxon>Bacteria</taxon>
        <taxon>Pseudomonadati</taxon>
        <taxon>Pseudomonadota</taxon>
        <taxon>Gammaproteobacteria</taxon>
        <taxon>Oceanospirillales</taxon>
        <taxon>Pleioneaceae</taxon>
        <taxon>Aliikangiella</taxon>
    </lineage>
</organism>
<dbReference type="SUPFAM" id="SSF47336">
    <property type="entry name" value="ACP-like"/>
    <property type="match status" value="4"/>
</dbReference>
<dbReference type="CDD" id="cd17646">
    <property type="entry name" value="A_NRPS_AB3403-like"/>
    <property type="match status" value="1"/>
</dbReference>
<evidence type="ECO:0000313" key="7">
    <source>
        <dbReference type="Proteomes" id="UP000317839"/>
    </source>
</evidence>
<dbReference type="InterPro" id="IPR023213">
    <property type="entry name" value="CAT-like_dom_sf"/>
</dbReference>
<dbReference type="SMART" id="SM00823">
    <property type="entry name" value="PKS_PP"/>
    <property type="match status" value="3"/>
</dbReference>
<dbReference type="InterPro" id="IPR009081">
    <property type="entry name" value="PP-bd_ACP"/>
</dbReference>
<dbReference type="GO" id="GO:0031177">
    <property type="term" value="F:phosphopantetheine binding"/>
    <property type="evidence" value="ECO:0007669"/>
    <property type="project" value="InterPro"/>
</dbReference>
<dbReference type="NCBIfam" id="TIGR01720">
    <property type="entry name" value="NRPS-para261"/>
    <property type="match status" value="1"/>
</dbReference>
<dbReference type="InterPro" id="IPR041464">
    <property type="entry name" value="TubC_N"/>
</dbReference>
<sequence>MTISDILTMCKEQGVKITVHGEKLRVKSNSSSLSSELEAALRSNKKELIEFLTSKKKTLTIRRLNETEKLSIPLSFTQQRLWFHSQFAGPNSVYNIPLIYRLSKTVDSNVLVMTLQKLVERHEILRTRIVVKDNTAYQSIQSKLPTIRVEECDTGQLLDVIRVERNYLFDLEHDDLCRIKLLRLIENDDEPESSSLILILNCHHAIFDGWSSDVLIKELNQLYSAATKGGVDKLKLPEYQFSDYAYWQRKHLKGETLEKYLNYWKKQLADLPSLLTLPTDFPRPEEQSFKGSTQSIKFSKKIKNELEAFCKTQGVTLYMTLLSTFFILLSRYSGQEDIAVGTPVANRTLPEVENLIGFFANTLVVRGNLNQNLSFHEFLQQVKDTTLNAYNFQDFPFERIVEEIQPERSTSYSPLFQVMFVLQANASSTTGRAPLELEPFEFETGNQDGVSRFDLTLSIQETEDGMVGGIEYSTDLFTAKSINLMLTHYQNLLDIVVRSPHLKISEYNFLTPLETEQQLIDWNDTTHKFPKGESIVDLFNEQVLKTPDSIALINKNEMLSYKELNNAARNLACILVEQGVGVEDRVGICLERSLDMVISILAITKAGACYVPVDPEYPQSRINYIVNDSAIELVITNNTFKSKIGESKLQILLWEEISKLKLYSEEEGMLSTHSHYLKTLKPTHPENLVYMIYTSGSTGRPKGVGNINSALVNRIDWMQKQYQLVSGDKILQKTPYSFDVSVWEFFWPLVTGASLVIAQPGGHKDPAYLIEEIRKQYISMLHFVPSMLKAFLSDHNWTKCLSLRQVVCSGEALPKEVSDNFLNSQSFINLDNLYGPTEAAIDVSFWRCKIDKESTTNPIGRPIQNTQLYIVDKHNQLLPRGACGELVIAGEGLSRGYYGKAALTADKFIPNPYSKVEGARLYKTGDLVRYLCDGRIEYLGRLDDQIKIRGFRIELGEIEQLLMERKEVTGVVVLAREDIPDRKYLAAYLELSNGFKLQNQKSEAESNYPEIISDLKSYLSEKLPSYMIPSYFTIIDSIPLSANGKVAKRLLPKPDEAAETAKYLAPSNEVEIKLCDIWKNVLAKEKIGIKDNFFAIGGDSISSIQVVSKAKSAGITISVKDIFKRPTIKSLSEIVGLDNQEVTRDSAIGSLPLLPVQKWFFKAQLTEPSHFFQSQLLSVPNGLNRKFLVEFLSQLIKRHDVLRLKFDFNNEYRAEFIDASQIAVGSCVEEIKIDDFSDIELKNQIKSYGSYFKTNFKLIGDSPFKLVFFKSNSNENSALLLIFHHLIVDGVSWRVLYEDLLLAFSQFSAGSDIVLPEKTSSYLLWSKMLTTEKFVQSVLREKRFWYGVLKNLALPRLNLKEFDKYSDSSHMSLQFNSEETKALLGDSNYAYNTKIQDLILASVYASVVKLIGCPSFRVDVEGHGREDDLFRGCDLSETVGWFTSVYPLKLDAESVTLSLNNDYKSRQIAKAIICAKEARQHTPNQGLGFGVLRYLLNDPMVTELDNNNPALLLFNYFGQFNQQKNNQGLFESLPYDTGSDVGGSIRRKYPIGLNAWIKDELLTCNIDISTNKFSTKDINEFINDFRENIRFIISHCKTNSSVTPSDFELVKPEYLKLDSWINAYPEFQDVYPTTDMQKGLIYLSLLDNKKHSYTTQLVFELKGTLHTKHLKNAWSKLVQSNEIFRTAFANYQSEDWVQIVLSRCDLKWYELDWQRFSSEEQREKKESLLQTDKTKPYDLNAGSLMRLYLIKMSQDETCLIWSHHHCLLDGWSISSVLGDLFRIYFSLEKHREFELTERVPYKAFIKWLTDQDYKSARDFWCRELDGVKIHEECQNSLLEMESSSVSSKEVVLNLNSHQSAAVKRVVKDLNVTINTYFQAAWSYVNYLFSNENDVVFGQTVSGRNVPVDGIENMIGLFINTIPVRVKIDKSQKISEWLKEISARQQESLEFSFLSLVEISKALGLRENQSLFNSLLVFENYPINSSLGDALGVDGSSLRVTNCYSKEGTEFPLTLVIYVSKTIDFKFNFKSAIYSDSMICRLVEVFKQIVVSMSKSHEQSIGDLNCFANGKSTNNMRDSNLDNKSIKTIAKEISTRIAYGTDTTIFETWLEKILSDKSEPKWNGVTDALNESFVLVALIVKDENEQSRIASMLMERQICFLRIDPAWPALKIRAALQLSNANIIITERNIAKSVYINDGDLLKVYNVDSSSALCLFTIDHYQKHESNFDVRNSAVVELLSNDSGQFEMVGVTHAYLEWMLKHTFSTQIGESLASNYPKELEWLATKLRLSSNLKEHKVSPLKVVINQDKQIVDNMCHGFTAILNRGFFLRLNNDGNKAVDSRLISLSVDGQEVLVLNKNKSNYPQKKIDTKKIYSDFSCIAPVVSDVLNEQVDQAVNLKHIYLQRDCNSPISFVQCFVETKVASDSCNSLQSNIRERLKRCQSLTPLPTRILFSETLPTKNNGEINFVKLIGLDKKERGKGAKRMSPTEEIVAGVWSDTLGIKNISPQDDFFQIGGNSISATQLLNRINHIFSLNLTLKEVFVQKTLKKLALFVDHKKGSCSHRVNPIEKAERDKALTTSFAQQRMWLANEYIGANNIYNIFVAFVMTGKVNENVLLDSLQDIIERHEVLRSRFKNLDGELVQLISESNFDLIIEDESDLNRVKSLFEAEREFKFNLYEDDLCRVKIVKCKEDGKANYIISVTMHHIISDGWSIGVLIEEFKSNYSEKLKDSLYKAPTLPIQYVDYSEWQRDMLLNGSMKNQLGYWKRQLSDLPLNSNLPTDFSRPSKPSYKGSSVEFSLGRSVTSKVKSFCHGHGVTLYMFFITVFSILLSRYTNKKDIVIGSPVANRTHSQLEALIGFFVNMLVMRFKLENNHSFLETVKSAREITLDAYANQELPFEVLVDSLLSDREGNISPLFQVMFAFQNSPIDNNGLSGVQLLSLTESGLFDFKEYNQVSRYDLSFSLRESNGLIVGDMEFTTDLFKETTIKRLLSNFTQLITAFVNDPQGNIYASNLVIGQQREQLTEIYRSKDISAYMRSPSKLLKNIVANHSSSVTYNIEEKTLTSQDIDWMSDQIVGEALSRELSTNPKIGILCRGQVNRILTSIAVLKLGGCCVILDSEAPDLYIANNAQELKLELIITDQQSRSSIVERLVLPNFKKCSARIKFDHNNPAQNSAALCLSWHNNESRLKYCTLNYAQLSTLAKSIDSIDDYLILKNISSEDLRLIRDLLNVLAETDNGSSSSNSESTSLYIDEMINTDEANRLYLSENLLVLDDQLEPTDVDQCGDIFIAEQESSEQVGVSAVEQASYFLPNPFSCQQGRRIINTKIKAKVNADKSIVILDEEENISNLAGCFAYEEECLNSLDFVCDSLMAEIDDSRLSKKLTCFIESSDKSIGREMVSSDVFKKVSQHVKKAERLNRLPHSCFRLGNLPLNSYGLYDLDKLKREVRSDEVKPDVPRTITENALFKVWSEVLGISNFNFQESFFRLGGNSLLATKVIARLNEKYSITVKLKDLFQNSRFDELVKFVEASIKDEKCRSNTEVVPVGRGRRLELSFSQQRLWFINEVTGPSSIYNMPIALKLTGDIDVNLLLRVLNHLVYRHESLRTRFVSDHDTPYQLIDKYFPLKIETINFSKSLKSICKSEQLHRFDLSSDPLARIRLLEDINSNQGDTPSNVAVLLTLHHSVADGWSLGVLFREINLLYRELASGLYTSLSMLSAQYADYAHWQRGLVDTEEFKAQLSYWHKRLEGLPQRHGLIFDNPRPSKESYAGKVFRHVMSKSNSTRLQAFCVQQGITLFMFLHTCLSVMISRYSGESDVVIGTPIANRENTELENVVGLFLNNLVLRMKIDPSQTFISALQENKQNIIEAFDNQQVPFDLLVERINPEREGNENPLFQIMLVLQNATETQLDLPQVKIDSLIDSIKTTKFDLELSVKESMDGVVYDWIFKTDLFKAETIERLARNFNELIVNVLDNPDREIAQISALTNAETNQLLESSRLDAENKNKNSFIYEPFEMQAKLNPHAIAAYFNGISVSYCSLNQSSNQVARMLVSNAVSVGSLVGVCVRRSIDLLAVILGILKCGATCVSINIDTPKERIKMLVNDLDILVTEQGFMFGANCSKPYIEIDNENTKKELASLLSTNLQTEERNEPRLFNENSIAYITYTSGSTGNPKGVMTSHSNILNYLSYMNEVCDISTTSSCLQLTAQGFDAAFREIFGTLVNGGKLVLLDDSDAKDAFYVKQTLARQKITHLLSIVPSFLRVVNQVELPEVYTSFSLKLIMSTGEVLRYSDCRLARNSFGDRVRIINNFGPTECTMTSAYYEVDNIDDEGLLVPCGRPIRNVSFYILDDYLKLLPKGGVGELYIGGEGVTLGYYNKTELTRNSFIQNPYVTEPDILYKTGDLVRLNCKGDIEFIGRKDEQVKILGARVELAEIASLLCLQEAIKDAVVLLDERNNRRVEICAYVISEGDSASVEQEKTIVRFLDESLELAIQSELRKYLPESTVPSIIYQVNQFPLLQNGKINKKKLLELTALLARKPAVELKTEVEKRLASLWCEVLELGEVTRLDNFFKLGGHSLLLTQLRVRIRHEFDLDISLQKMFENQTLALQASILEAEINGNTIKNTIKTQIKQNKSKINEYADDVEEGEI</sequence>
<dbReference type="CDD" id="cd05930">
    <property type="entry name" value="A_NRPS"/>
    <property type="match status" value="1"/>
</dbReference>
<dbReference type="InterPro" id="IPR010060">
    <property type="entry name" value="NRPS_synth"/>
</dbReference>
<comment type="cofactor">
    <cofactor evidence="1">
        <name>pantetheine 4'-phosphate</name>
        <dbReference type="ChEBI" id="CHEBI:47942"/>
    </cofactor>
</comment>
<dbReference type="OrthoDB" id="9757559at2"/>
<dbReference type="InterPro" id="IPR000873">
    <property type="entry name" value="AMP-dep_synth/lig_dom"/>
</dbReference>
<dbReference type="InterPro" id="IPR045851">
    <property type="entry name" value="AMP-bd_C_sf"/>
</dbReference>
<dbReference type="GO" id="GO:0009366">
    <property type="term" value="C:enterobactin synthetase complex"/>
    <property type="evidence" value="ECO:0007669"/>
    <property type="project" value="TreeGrafter"/>
</dbReference>
<proteinExistence type="predicted"/>
<feature type="domain" description="Carrier" evidence="5">
    <location>
        <begin position="3457"/>
        <end position="3532"/>
    </location>
</feature>
<dbReference type="PANTHER" id="PTHR45527">
    <property type="entry name" value="NONRIBOSOMAL PEPTIDE SYNTHETASE"/>
    <property type="match status" value="1"/>
</dbReference>
<evidence type="ECO:0000256" key="4">
    <source>
        <dbReference type="ARBA" id="ARBA00022737"/>
    </source>
</evidence>
<dbReference type="InterPro" id="IPR025110">
    <property type="entry name" value="AMP-bd_C"/>
</dbReference>
<dbReference type="Gene3D" id="1.10.10.1830">
    <property type="entry name" value="Non-ribosomal peptide synthase, adenylation domain"/>
    <property type="match status" value="1"/>
</dbReference>
<dbReference type="Gene3D" id="3.40.50.980">
    <property type="match status" value="3"/>
</dbReference>
<dbReference type="InterPro" id="IPR042099">
    <property type="entry name" value="ANL_N_sf"/>
</dbReference>